<dbReference type="SUPFAM" id="SSF52317">
    <property type="entry name" value="Class I glutamine amidotransferase-like"/>
    <property type="match status" value="1"/>
</dbReference>
<dbReference type="InterPro" id="IPR029062">
    <property type="entry name" value="Class_I_gatase-like"/>
</dbReference>
<protein>
    <recommendedName>
        <fullName evidence="2">ABC-type uncharacterized transport system domain-containing protein</fullName>
    </recommendedName>
</protein>
<organism evidence="3">
    <name type="scientific">marine metagenome</name>
    <dbReference type="NCBI Taxonomy" id="408172"/>
    <lineage>
        <taxon>unclassified sequences</taxon>
        <taxon>metagenomes</taxon>
        <taxon>ecological metagenomes</taxon>
    </lineage>
</organism>
<dbReference type="Pfam" id="PF09822">
    <property type="entry name" value="ABC_transp_aux"/>
    <property type="match status" value="1"/>
</dbReference>
<dbReference type="AlphaFoldDB" id="A0A382GGU4"/>
<evidence type="ECO:0000256" key="1">
    <source>
        <dbReference type="SAM" id="Phobius"/>
    </source>
</evidence>
<evidence type="ECO:0000313" key="3">
    <source>
        <dbReference type="EMBL" id="SVB73857.1"/>
    </source>
</evidence>
<feature type="domain" description="ABC-type uncharacterised transport system" evidence="2">
    <location>
        <begin position="1"/>
        <end position="254"/>
    </location>
</feature>
<name>A0A382GGU4_9ZZZZ</name>
<evidence type="ECO:0000259" key="2">
    <source>
        <dbReference type="Pfam" id="PF09822"/>
    </source>
</evidence>
<keyword evidence="1" id="KW-1133">Transmembrane helix</keyword>
<feature type="transmembrane region" description="Helical" evidence="1">
    <location>
        <begin position="270"/>
        <end position="295"/>
    </location>
</feature>
<dbReference type="InterPro" id="IPR019196">
    <property type="entry name" value="ABC_transp_unknown"/>
</dbReference>
<reference evidence="3" key="1">
    <citation type="submission" date="2018-05" db="EMBL/GenBank/DDBJ databases">
        <authorList>
            <person name="Lanie J.A."/>
            <person name="Ng W.-L."/>
            <person name="Kazmierczak K.M."/>
            <person name="Andrzejewski T.M."/>
            <person name="Davidsen T.M."/>
            <person name="Wayne K.J."/>
            <person name="Tettelin H."/>
            <person name="Glass J.I."/>
            <person name="Rusch D."/>
            <person name="Podicherti R."/>
            <person name="Tsui H.-C.T."/>
            <person name="Winkler M.E."/>
        </authorList>
    </citation>
    <scope>NUCLEOTIDE SEQUENCE</scope>
</reference>
<dbReference type="EMBL" id="UINC01055228">
    <property type="protein sequence ID" value="SVB73857.1"/>
    <property type="molecule type" value="Genomic_DNA"/>
</dbReference>
<gene>
    <name evidence="3" type="ORF">METZ01_LOCUS226711</name>
</gene>
<keyword evidence="1" id="KW-0812">Transmembrane</keyword>
<keyword evidence="1" id="KW-0472">Membrane</keyword>
<sequence>FIEGHDERSVLSSAREDLGGWANNLLKEGYRIQPINLLETKIIPDNTKILVIASPTGDYFTNEVEIILNYIDDGGNLLWLHDPGSLHKLDKLAEKLSIEFRQGVIIDTVGQEIGVKDPTIAFITKSLYRTHPITKDFDFVTLFPIAGAIDIEESKLWTTRPILNTGKHTWNETGELKGEIEFNADTETQGPFILGLSMERDIEKEEDDKLINKSQRILVIGDGDFLSNGYFSNNGNGELGGRMINWLSNDDDFILIPSKTVMDAQLKTPFIILGILGVGFLFLIPIILTTVGVFIQFRRKKQ</sequence>
<feature type="non-terminal residue" evidence="3">
    <location>
        <position position="1"/>
    </location>
</feature>
<accession>A0A382GGU4</accession>
<proteinExistence type="predicted"/>